<reference evidence="1 2" key="1">
    <citation type="journal article" date="2015" name="Appl. Environ. Microbiol.">
        <title>The Enterobacterium Trabulsiella odontotermitis Presents Novel Adaptations Related to Its Association with Fungus-Growing Termites.</title>
        <authorList>
            <person name="Sapountzis P."/>
            <person name="Gruntjes T."/>
            <person name="Otani S."/>
            <person name="Estevez J."/>
            <person name="da Costa R.R."/>
            <person name="Plunkett G.3rd."/>
            <person name="Perna N.T."/>
            <person name="Poulsen M."/>
        </authorList>
    </citation>
    <scope>NUCLEOTIDE SEQUENCE [LARGE SCALE GENOMIC DNA]</scope>
    <source>
        <strain evidence="1 2">12</strain>
    </source>
</reference>
<comment type="caution">
    <text evidence="1">The sequence shown here is derived from an EMBL/GenBank/DDBJ whole genome shotgun (WGS) entry which is preliminary data.</text>
</comment>
<organism evidence="1 2">
    <name type="scientific">Trabulsiella odontotermitis</name>
    <dbReference type="NCBI Taxonomy" id="379893"/>
    <lineage>
        <taxon>Bacteria</taxon>
        <taxon>Pseudomonadati</taxon>
        <taxon>Pseudomonadota</taxon>
        <taxon>Gammaproteobacteria</taxon>
        <taxon>Enterobacterales</taxon>
        <taxon>Enterobacteriaceae</taxon>
        <taxon>Trabulsiella</taxon>
    </lineage>
</organism>
<name>A0A0L0GTI4_9ENTR</name>
<evidence type="ECO:0000313" key="1">
    <source>
        <dbReference type="EMBL" id="KNC92154.1"/>
    </source>
</evidence>
<dbReference type="AlphaFoldDB" id="A0A0L0GTI4"/>
<sequence>MTIQTATTRPMTETARCIRDSMVRAGVRSTWPLHDLADYAGIELGNAEFIVTQMELAGYLKKTHWGHYMLTSTGVNAL</sequence>
<keyword evidence="2" id="KW-1185">Reference proteome</keyword>
<dbReference type="EMBL" id="JNGI01000104">
    <property type="protein sequence ID" value="KNC92154.1"/>
    <property type="molecule type" value="Genomic_DNA"/>
</dbReference>
<accession>A0A0L0GTI4</accession>
<protein>
    <submittedName>
        <fullName evidence="1">Uncharacterized protein</fullName>
    </submittedName>
</protein>
<evidence type="ECO:0000313" key="2">
    <source>
        <dbReference type="Proteomes" id="UP000037393"/>
    </source>
</evidence>
<dbReference type="PATRIC" id="fig|379893.4.peg.40"/>
<proteinExistence type="predicted"/>
<dbReference type="Proteomes" id="UP000037393">
    <property type="component" value="Unassembled WGS sequence"/>
</dbReference>
<gene>
    <name evidence="1" type="ORF">GM31_00190</name>
</gene>